<protein>
    <submittedName>
        <fullName evidence="2">Uncharacterized protein</fullName>
    </submittedName>
</protein>
<dbReference type="EMBL" id="DXAW01000053">
    <property type="protein sequence ID" value="HIZ85379.1"/>
    <property type="molecule type" value="Genomic_DNA"/>
</dbReference>
<gene>
    <name evidence="2" type="ORF">IAC04_02690</name>
</gene>
<reference evidence="2" key="2">
    <citation type="submission" date="2021-04" db="EMBL/GenBank/DDBJ databases">
        <authorList>
            <person name="Gilroy R."/>
        </authorList>
    </citation>
    <scope>NUCLEOTIDE SEQUENCE</scope>
    <source>
        <strain evidence="2">Gambia16-554</strain>
    </source>
</reference>
<evidence type="ECO:0000313" key="3">
    <source>
        <dbReference type="Proteomes" id="UP000824115"/>
    </source>
</evidence>
<accession>A0A9D2GQG5</accession>
<dbReference type="AlphaFoldDB" id="A0A9D2GQG5"/>
<evidence type="ECO:0000313" key="2">
    <source>
        <dbReference type="EMBL" id="HIZ85379.1"/>
    </source>
</evidence>
<name>A0A9D2GQG5_9BACT</name>
<organism evidence="2 3">
    <name type="scientific">Candidatus Coprenecus stercoravium</name>
    <dbReference type="NCBI Taxonomy" id="2840735"/>
    <lineage>
        <taxon>Bacteria</taxon>
        <taxon>Pseudomonadati</taxon>
        <taxon>Bacteroidota</taxon>
        <taxon>Bacteroidia</taxon>
        <taxon>Bacteroidales</taxon>
        <taxon>Rikenellaceae</taxon>
        <taxon>Rikenellaceae incertae sedis</taxon>
        <taxon>Candidatus Coprenecus</taxon>
    </lineage>
</organism>
<evidence type="ECO:0000256" key="1">
    <source>
        <dbReference type="SAM" id="MobiDB-lite"/>
    </source>
</evidence>
<sequence length="93" mass="9966">MGKAGQVMEGWRGITGGEGRQVKGNAKGCWKVTCQEGMGNGNREWLWSWLRGSVRGECLGSWENGSLSGEGRTTNAFWRVCGAGYVVPPGESA</sequence>
<proteinExistence type="predicted"/>
<feature type="region of interest" description="Disordered" evidence="1">
    <location>
        <begin position="1"/>
        <end position="24"/>
    </location>
</feature>
<dbReference type="Proteomes" id="UP000824115">
    <property type="component" value="Unassembled WGS sequence"/>
</dbReference>
<comment type="caution">
    <text evidence="2">The sequence shown here is derived from an EMBL/GenBank/DDBJ whole genome shotgun (WGS) entry which is preliminary data.</text>
</comment>
<reference evidence="2" key="1">
    <citation type="journal article" date="2021" name="PeerJ">
        <title>Extensive microbial diversity within the chicken gut microbiome revealed by metagenomics and culture.</title>
        <authorList>
            <person name="Gilroy R."/>
            <person name="Ravi A."/>
            <person name="Getino M."/>
            <person name="Pursley I."/>
            <person name="Horton D.L."/>
            <person name="Alikhan N.F."/>
            <person name="Baker D."/>
            <person name="Gharbi K."/>
            <person name="Hall N."/>
            <person name="Watson M."/>
            <person name="Adriaenssens E.M."/>
            <person name="Foster-Nyarko E."/>
            <person name="Jarju S."/>
            <person name="Secka A."/>
            <person name="Antonio M."/>
            <person name="Oren A."/>
            <person name="Chaudhuri R.R."/>
            <person name="La Ragione R."/>
            <person name="Hildebrand F."/>
            <person name="Pallen M.J."/>
        </authorList>
    </citation>
    <scope>NUCLEOTIDE SEQUENCE</scope>
    <source>
        <strain evidence="2">Gambia16-554</strain>
    </source>
</reference>